<comment type="catalytic activity">
    <reaction evidence="1 8">
        <text>Endonucleolytic cleavage to 5'-phosphomonoester.</text>
        <dbReference type="EC" id="3.1.26.3"/>
    </reaction>
</comment>
<keyword evidence="8" id="KW-0460">Magnesium</keyword>
<proteinExistence type="inferred from homology"/>
<evidence type="ECO:0000313" key="11">
    <source>
        <dbReference type="EMBL" id="MFC4363869.1"/>
    </source>
</evidence>
<keyword evidence="5 8" id="KW-0255">Endonuclease</keyword>
<dbReference type="CDD" id="cd00593">
    <property type="entry name" value="RIBOc"/>
    <property type="match status" value="1"/>
</dbReference>
<evidence type="ECO:0000256" key="6">
    <source>
        <dbReference type="ARBA" id="ARBA00022801"/>
    </source>
</evidence>
<keyword evidence="8" id="KW-0699">rRNA-binding</keyword>
<comment type="similarity">
    <text evidence="2">Belongs to the ribonuclease III family.</text>
</comment>
<dbReference type="PROSITE" id="PS50142">
    <property type="entry name" value="RNASE_3_2"/>
    <property type="match status" value="1"/>
</dbReference>
<comment type="subunit">
    <text evidence="8">Homodimer.</text>
</comment>
<keyword evidence="8" id="KW-0963">Cytoplasm</keyword>
<keyword evidence="4 8" id="KW-0540">Nuclease</keyword>
<dbReference type="HAMAP" id="MF_00104">
    <property type="entry name" value="RNase_III"/>
    <property type="match status" value="1"/>
</dbReference>
<reference evidence="12" key="1">
    <citation type="journal article" date="2019" name="Int. J. Syst. Evol. Microbiol.">
        <title>The Global Catalogue of Microorganisms (GCM) 10K type strain sequencing project: providing services to taxonomists for standard genome sequencing and annotation.</title>
        <authorList>
            <consortium name="The Broad Institute Genomics Platform"/>
            <consortium name="The Broad Institute Genome Sequencing Center for Infectious Disease"/>
            <person name="Wu L."/>
            <person name="Ma J."/>
        </authorList>
    </citation>
    <scope>NUCLEOTIDE SEQUENCE [LARGE SCALE GENOMIC DNA]</scope>
    <source>
        <strain evidence="12">CECT 8570</strain>
    </source>
</reference>
<keyword evidence="8" id="KW-0479">Metal-binding</keyword>
<keyword evidence="8" id="KW-0698">rRNA processing</keyword>
<feature type="binding site" evidence="8">
    <location>
        <position position="41"/>
    </location>
    <ligand>
        <name>Mg(2+)</name>
        <dbReference type="ChEBI" id="CHEBI:18420"/>
    </ligand>
</feature>
<dbReference type="InterPro" id="IPR000999">
    <property type="entry name" value="RNase_III_dom"/>
</dbReference>
<feature type="domain" description="DRBM" evidence="9">
    <location>
        <begin position="155"/>
        <end position="225"/>
    </location>
</feature>
<accession>A0ABV8V8P1</accession>
<keyword evidence="12" id="KW-1185">Reference proteome</keyword>
<dbReference type="CDD" id="cd10845">
    <property type="entry name" value="DSRM_RNAse_III_family"/>
    <property type="match status" value="1"/>
</dbReference>
<sequence>MSELQRKMLQDRMGYHFDDAALLKQALSHRSIGACNNERLEFLGDSILSFVIADELFRLFPDAREGEMSRLRSQLVKGDTLASIAQELDLGGCLILGDGEKKSGGAARESILADAVEALLGAIYLDAGLPEARKVILTLLANRIGQLSLSDTKKDSKSKLQELLQSKKLALPEYEVASIEGEGHAQTFTVTCIVQNTAYKASATASSRKKAEKLAASQMLQHLSHQ</sequence>
<name>A0ABV8V8P1_9GAMM</name>
<comment type="subcellular location">
    <subcellularLocation>
        <location evidence="8">Cytoplasm</location>
    </subcellularLocation>
</comment>
<dbReference type="PANTHER" id="PTHR11207:SF0">
    <property type="entry name" value="RIBONUCLEASE 3"/>
    <property type="match status" value="1"/>
</dbReference>
<dbReference type="InterPro" id="IPR011907">
    <property type="entry name" value="RNase_III"/>
</dbReference>
<evidence type="ECO:0000256" key="2">
    <source>
        <dbReference type="ARBA" id="ARBA00010183"/>
    </source>
</evidence>
<dbReference type="Proteomes" id="UP001595840">
    <property type="component" value="Unassembled WGS sequence"/>
</dbReference>
<dbReference type="Pfam" id="PF14622">
    <property type="entry name" value="Ribonucleas_3_3"/>
    <property type="match status" value="1"/>
</dbReference>
<dbReference type="EC" id="3.1.26.3" evidence="8"/>
<dbReference type="Pfam" id="PF00035">
    <property type="entry name" value="dsrm"/>
    <property type="match status" value="1"/>
</dbReference>
<keyword evidence="8" id="KW-0819">tRNA processing</keyword>
<dbReference type="PROSITE" id="PS00517">
    <property type="entry name" value="RNASE_3_1"/>
    <property type="match status" value="1"/>
</dbReference>
<evidence type="ECO:0000256" key="5">
    <source>
        <dbReference type="ARBA" id="ARBA00022759"/>
    </source>
</evidence>
<evidence type="ECO:0000259" key="10">
    <source>
        <dbReference type="PROSITE" id="PS50142"/>
    </source>
</evidence>
<dbReference type="PANTHER" id="PTHR11207">
    <property type="entry name" value="RIBONUCLEASE III"/>
    <property type="match status" value="1"/>
</dbReference>
<dbReference type="RefSeq" id="WP_290263203.1">
    <property type="nucleotide sequence ID" value="NZ_JBHSCX010000021.1"/>
</dbReference>
<evidence type="ECO:0000256" key="1">
    <source>
        <dbReference type="ARBA" id="ARBA00000109"/>
    </source>
</evidence>
<dbReference type="SUPFAM" id="SSF69065">
    <property type="entry name" value="RNase III domain-like"/>
    <property type="match status" value="1"/>
</dbReference>
<evidence type="ECO:0000256" key="3">
    <source>
        <dbReference type="ARBA" id="ARBA00022664"/>
    </source>
</evidence>
<dbReference type="InterPro" id="IPR014720">
    <property type="entry name" value="dsRBD_dom"/>
</dbReference>
<comment type="function">
    <text evidence="8">Digests double-stranded RNA. Involved in the processing of primary rRNA transcript to yield the immediate precursors to the large and small rRNAs (23S and 16S). Processes some mRNAs, and tRNAs when they are encoded in the rRNA operon. Processes pre-crRNA and tracrRNA of type II CRISPR loci if present in the organism.</text>
</comment>
<evidence type="ECO:0000256" key="4">
    <source>
        <dbReference type="ARBA" id="ARBA00022722"/>
    </source>
</evidence>
<dbReference type="GO" id="GO:0016740">
    <property type="term" value="F:transferase activity"/>
    <property type="evidence" value="ECO:0007669"/>
    <property type="project" value="UniProtKB-KW"/>
</dbReference>
<keyword evidence="7 8" id="KW-0694">RNA-binding</keyword>
<feature type="active site" evidence="8">
    <location>
        <position position="45"/>
    </location>
</feature>
<dbReference type="Gene3D" id="1.10.1520.10">
    <property type="entry name" value="Ribonuclease III domain"/>
    <property type="match status" value="1"/>
</dbReference>
<evidence type="ECO:0000259" key="9">
    <source>
        <dbReference type="PROSITE" id="PS50137"/>
    </source>
</evidence>
<gene>
    <name evidence="8 11" type="primary">rnc</name>
    <name evidence="11" type="ORF">ACFOX3_16245</name>
</gene>
<organism evidence="11 12">
    <name type="scientific">Simiduia curdlanivorans</name>
    <dbReference type="NCBI Taxonomy" id="1492769"/>
    <lineage>
        <taxon>Bacteria</taxon>
        <taxon>Pseudomonadati</taxon>
        <taxon>Pseudomonadota</taxon>
        <taxon>Gammaproteobacteria</taxon>
        <taxon>Cellvibrionales</taxon>
        <taxon>Cellvibrionaceae</taxon>
        <taxon>Simiduia</taxon>
    </lineage>
</organism>
<dbReference type="InterPro" id="IPR036389">
    <property type="entry name" value="RNase_III_sf"/>
</dbReference>
<comment type="caution">
    <text evidence="11">The sequence shown here is derived from an EMBL/GenBank/DDBJ whole genome shotgun (WGS) entry which is preliminary data.</text>
</comment>
<dbReference type="PROSITE" id="PS50137">
    <property type="entry name" value="DS_RBD"/>
    <property type="match status" value="1"/>
</dbReference>
<dbReference type="SMART" id="SM00535">
    <property type="entry name" value="RIBOc"/>
    <property type="match status" value="1"/>
</dbReference>
<evidence type="ECO:0000256" key="8">
    <source>
        <dbReference type="HAMAP-Rule" id="MF_00104"/>
    </source>
</evidence>
<feature type="active site" evidence="8">
    <location>
        <position position="117"/>
    </location>
</feature>
<dbReference type="EMBL" id="JBHSCX010000021">
    <property type="protein sequence ID" value="MFC4363869.1"/>
    <property type="molecule type" value="Genomic_DNA"/>
</dbReference>
<feature type="domain" description="RNase III" evidence="10">
    <location>
        <begin position="6"/>
        <end position="128"/>
    </location>
</feature>
<feature type="binding site" evidence="8">
    <location>
        <position position="117"/>
    </location>
    <ligand>
        <name>Mg(2+)</name>
        <dbReference type="ChEBI" id="CHEBI:18420"/>
    </ligand>
</feature>
<evidence type="ECO:0000256" key="7">
    <source>
        <dbReference type="ARBA" id="ARBA00022884"/>
    </source>
</evidence>
<evidence type="ECO:0000313" key="12">
    <source>
        <dbReference type="Proteomes" id="UP001595840"/>
    </source>
</evidence>
<keyword evidence="3 8" id="KW-0507">mRNA processing</keyword>
<dbReference type="SUPFAM" id="SSF54768">
    <property type="entry name" value="dsRNA-binding domain-like"/>
    <property type="match status" value="1"/>
</dbReference>
<keyword evidence="6 8" id="KW-0378">Hydrolase</keyword>
<feature type="binding site" evidence="8">
    <location>
        <position position="114"/>
    </location>
    <ligand>
        <name>Mg(2+)</name>
        <dbReference type="ChEBI" id="CHEBI:18420"/>
    </ligand>
</feature>
<dbReference type="NCBIfam" id="TIGR02191">
    <property type="entry name" value="RNaseIII"/>
    <property type="match status" value="1"/>
</dbReference>
<comment type="cofactor">
    <cofactor evidence="8">
        <name>Mg(2+)</name>
        <dbReference type="ChEBI" id="CHEBI:18420"/>
    </cofactor>
</comment>
<dbReference type="SMART" id="SM00358">
    <property type="entry name" value="DSRM"/>
    <property type="match status" value="1"/>
</dbReference>
<dbReference type="GO" id="GO:0004525">
    <property type="term" value="F:ribonuclease III activity"/>
    <property type="evidence" value="ECO:0007669"/>
    <property type="project" value="UniProtKB-EC"/>
</dbReference>
<protein>
    <recommendedName>
        <fullName evidence="8">Ribonuclease 3</fullName>
        <ecNumber evidence="8">3.1.26.3</ecNumber>
    </recommendedName>
    <alternativeName>
        <fullName evidence="8">Ribonuclease III</fullName>
        <shortName evidence="8">RNase III</shortName>
    </alternativeName>
</protein>
<keyword evidence="11" id="KW-0808">Transferase</keyword>
<dbReference type="Gene3D" id="3.30.160.20">
    <property type="match status" value="1"/>
</dbReference>